<dbReference type="GO" id="GO:0005829">
    <property type="term" value="C:cytosol"/>
    <property type="evidence" value="ECO:0007669"/>
    <property type="project" value="TreeGrafter"/>
</dbReference>
<dbReference type="PROSITE" id="PS50943">
    <property type="entry name" value="HTH_CROC1"/>
    <property type="match status" value="1"/>
</dbReference>
<feature type="domain" description="HTH cro/C1-type" evidence="2">
    <location>
        <begin position="38"/>
        <end position="92"/>
    </location>
</feature>
<dbReference type="PANTHER" id="PTHR46797:SF1">
    <property type="entry name" value="METHYLPHOSPHONATE SYNTHASE"/>
    <property type="match status" value="1"/>
</dbReference>
<dbReference type="Proteomes" id="UP000321750">
    <property type="component" value="Unassembled WGS sequence"/>
</dbReference>
<dbReference type="GO" id="GO:0003700">
    <property type="term" value="F:DNA-binding transcription factor activity"/>
    <property type="evidence" value="ECO:0007669"/>
    <property type="project" value="TreeGrafter"/>
</dbReference>
<protein>
    <submittedName>
        <fullName evidence="3">MerR family transcriptional regulator</fullName>
    </submittedName>
</protein>
<dbReference type="Gene3D" id="1.10.260.40">
    <property type="entry name" value="lambda repressor-like DNA-binding domains"/>
    <property type="match status" value="1"/>
</dbReference>
<dbReference type="RefSeq" id="WP_147046629.1">
    <property type="nucleotide sequence ID" value="NZ_BJZV01000011.1"/>
</dbReference>
<evidence type="ECO:0000259" key="2">
    <source>
        <dbReference type="PROSITE" id="PS50943"/>
    </source>
</evidence>
<reference evidence="3 4" key="1">
    <citation type="submission" date="2019-07" db="EMBL/GenBank/DDBJ databases">
        <title>Whole genome shotgun sequence of Methylobacterium gnaphalii NBRC 107716.</title>
        <authorList>
            <person name="Hosoyama A."/>
            <person name="Uohara A."/>
            <person name="Ohji S."/>
            <person name="Ichikawa N."/>
        </authorList>
    </citation>
    <scope>NUCLEOTIDE SEQUENCE [LARGE SCALE GENOMIC DNA]</scope>
    <source>
        <strain evidence="3 4">NBRC 107716</strain>
    </source>
</reference>
<dbReference type="PANTHER" id="PTHR46797">
    <property type="entry name" value="HTH-TYPE TRANSCRIPTIONAL REGULATOR"/>
    <property type="match status" value="1"/>
</dbReference>
<organism evidence="3 4">
    <name type="scientific">Methylobacterium gnaphalii</name>
    <dbReference type="NCBI Taxonomy" id="1010610"/>
    <lineage>
        <taxon>Bacteria</taxon>
        <taxon>Pseudomonadati</taxon>
        <taxon>Pseudomonadota</taxon>
        <taxon>Alphaproteobacteria</taxon>
        <taxon>Hyphomicrobiales</taxon>
        <taxon>Methylobacteriaceae</taxon>
        <taxon>Methylobacterium</taxon>
    </lineage>
</organism>
<sequence>MAQISKVSAANQGLDLSTGSSAPQESAKSLEKAIGSQVRMLRRAHDLSAAELGNAAGVSLGMISKIENGQISPSLSTISAIAGALNVPFTSLFSSFEEKRDCSHVKSGQGLIIERRGTKVGHIYELLGAALGGDIVVEPYMIDLTDDAVPYTSFRHAGIEFIYMLSGEIIYRHANHDYRLLPGDSLMFDSAGLHGPVQIIQPPIKYIAVIIYPRQST</sequence>
<dbReference type="SMART" id="SM00530">
    <property type="entry name" value="HTH_XRE"/>
    <property type="match status" value="1"/>
</dbReference>
<dbReference type="InterPro" id="IPR050807">
    <property type="entry name" value="TransReg_Diox_bact_type"/>
</dbReference>
<comment type="caution">
    <text evidence="3">The sequence shown here is derived from an EMBL/GenBank/DDBJ whole genome shotgun (WGS) entry which is preliminary data.</text>
</comment>
<keyword evidence="4" id="KW-1185">Reference proteome</keyword>
<evidence type="ECO:0000256" key="1">
    <source>
        <dbReference type="ARBA" id="ARBA00023125"/>
    </source>
</evidence>
<dbReference type="InterPro" id="IPR001387">
    <property type="entry name" value="Cro/C1-type_HTH"/>
</dbReference>
<dbReference type="EMBL" id="BJZV01000011">
    <property type="protein sequence ID" value="GEP10348.1"/>
    <property type="molecule type" value="Genomic_DNA"/>
</dbReference>
<dbReference type="InterPro" id="IPR011051">
    <property type="entry name" value="RmlC_Cupin_sf"/>
</dbReference>
<evidence type="ECO:0000313" key="4">
    <source>
        <dbReference type="Proteomes" id="UP000321750"/>
    </source>
</evidence>
<proteinExistence type="predicted"/>
<dbReference type="Pfam" id="PF07883">
    <property type="entry name" value="Cupin_2"/>
    <property type="match status" value="1"/>
</dbReference>
<dbReference type="Gene3D" id="2.60.120.10">
    <property type="entry name" value="Jelly Rolls"/>
    <property type="match status" value="1"/>
</dbReference>
<dbReference type="Pfam" id="PF01381">
    <property type="entry name" value="HTH_3"/>
    <property type="match status" value="1"/>
</dbReference>
<dbReference type="InterPro" id="IPR013096">
    <property type="entry name" value="Cupin_2"/>
</dbReference>
<evidence type="ECO:0000313" key="3">
    <source>
        <dbReference type="EMBL" id="GEP10348.1"/>
    </source>
</evidence>
<keyword evidence="1" id="KW-0238">DNA-binding</keyword>
<dbReference type="InterPro" id="IPR010982">
    <property type="entry name" value="Lambda_DNA-bd_dom_sf"/>
</dbReference>
<dbReference type="CDD" id="cd00093">
    <property type="entry name" value="HTH_XRE"/>
    <property type="match status" value="1"/>
</dbReference>
<accession>A0A512JK59</accession>
<dbReference type="InterPro" id="IPR014710">
    <property type="entry name" value="RmlC-like_jellyroll"/>
</dbReference>
<dbReference type="CDD" id="cd02209">
    <property type="entry name" value="cupin_XRE_C"/>
    <property type="match status" value="1"/>
</dbReference>
<dbReference type="GO" id="GO:0003677">
    <property type="term" value="F:DNA binding"/>
    <property type="evidence" value="ECO:0007669"/>
    <property type="project" value="UniProtKB-KW"/>
</dbReference>
<dbReference type="SUPFAM" id="SSF47413">
    <property type="entry name" value="lambda repressor-like DNA-binding domains"/>
    <property type="match status" value="1"/>
</dbReference>
<dbReference type="SUPFAM" id="SSF51182">
    <property type="entry name" value="RmlC-like cupins"/>
    <property type="match status" value="1"/>
</dbReference>
<gene>
    <name evidence="3" type="ORF">MGN01_21930</name>
</gene>
<dbReference type="AlphaFoldDB" id="A0A512JK59"/>
<dbReference type="OrthoDB" id="9805356at2"/>
<name>A0A512JK59_9HYPH</name>